<dbReference type="RefSeq" id="WP_154769202.1">
    <property type="nucleotide sequence ID" value="NZ_WLYK01000005.1"/>
</dbReference>
<dbReference type="Proteomes" id="UP000460221">
    <property type="component" value="Unassembled WGS sequence"/>
</dbReference>
<evidence type="ECO:0000259" key="3">
    <source>
        <dbReference type="Pfam" id="PF20148"/>
    </source>
</evidence>
<feature type="compositionally biased region" description="Polar residues" evidence="2">
    <location>
        <begin position="106"/>
        <end position="127"/>
    </location>
</feature>
<dbReference type="PANTHER" id="PTHR32305:SF15">
    <property type="entry name" value="PROTEIN RHSA-RELATED"/>
    <property type="match status" value="1"/>
</dbReference>
<keyword evidence="7" id="KW-1185">Reference proteome</keyword>
<evidence type="ECO:0000256" key="2">
    <source>
        <dbReference type="SAM" id="MobiDB-lite"/>
    </source>
</evidence>
<feature type="region of interest" description="Disordered" evidence="2">
    <location>
        <begin position="1"/>
        <end position="34"/>
    </location>
</feature>
<evidence type="ECO:0008006" key="8">
    <source>
        <dbReference type="Google" id="ProtNLM"/>
    </source>
</evidence>
<dbReference type="InterPro" id="IPR031325">
    <property type="entry name" value="RHS_repeat"/>
</dbReference>
<dbReference type="InterPro" id="IPR050708">
    <property type="entry name" value="T6SS_VgrG/RHS"/>
</dbReference>
<organism evidence="6 7">
    <name type="scientific">Nakamurella alba</name>
    <dbReference type="NCBI Taxonomy" id="2665158"/>
    <lineage>
        <taxon>Bacteria</taxon>
        <taxon>Bacillati</taxon>
        <taxon>Actinomycetota</taxon>
        <taxon>Actinomycetes</taxon>
        <taxon>Nakamurellales</taxon>
        <taxon>Nakamurellaceae</taxon>
        <taxon>Nakamurella</taxon>
    </lineage>
</organism>
<name>A0A7K1FPT5_9ACTN</name>
<accession>A0A7K1FPT5</accession>
<reference evidence="6 7" key="1">
    <citation type="submission" date="2019-11" db="EMBL/GenBank/DDBJ databases">
        <authorList>
            <person name="Jiang L.-Q."/>
        </authorList>
    </citation>
    <scope>NUCLEOTIDE SEQUENCE [LARGE SCALE GENOMIC DNA]</scope>
    <source>
        <strain evidence="6 7">YIM 132087</strain>
    </source>
</reference>
<evidence type="ECO:0000313" key="6">
    <source>
        <dbReference type="EMBL" id="MTD15253.1"/>
    </source>
</evidence>
<feature type="region of interest" description="Disordered" evidence="2">
    <location>
        <begin position="332"/>
        <end position="358"/>
    </location>
</feature>
<feature type="compositionally biased region" description="Polar residues" evidence="2">
    <location>
        <begin position="143"/>
        <end position="154"/>
    </location>
</feature>
<protein>
    <recommendedName>
        <fullName evidence="8">Type IV secretion protein Rhs</fullName>
    </recommendedName>
</protein>
<dbReference type="NCBIfam" id="TIGR03696">
    <property type="entry name" value="Rhs_assc_core"/>
    <property type="match status" value="1"/>
</dbReference>
<dbReference type="Pfam" id="PF20148">
    <property type="entry name" value="DUF6531"/>
    <property type="match status" value="1"/>
</dbReference>
<dbReference type="PRINTS" id="PR00394">
    <property type="entry name" value="RHSPROTEIN"/>
</dbReference>
<feature type="domain" description="DUF6531" evidence="3">
    <location>
        <begin position="362"/>
        <end position="435"/>
    </location>
</feature>
<comment type="caution">
    <text evidence="6">The sequence shown here is derived from an EMBL/GenBank/DDBJ whole genome shotgun (WGS) entry which is preliminary data.</text>
</comment>
<dbReference type="InterPro" id="IPR056823">
    <property type="entry name" value="TEN-like_YD-shell"/>
</dbReference>
<feature type="domain" description="Teneurin-like YD-shell" evidence="5">
    <location>
        <begin position="1100"/>
        <end position="1370"/>
    </location>
</feature>
<dbReference type="InterPro" id="IPR045351">
    <property type="entry name" value="DUF6531"/>
</dbReference>
<sequence>MSRLGDPFVLGGSPGEIRSSATKWSGFSTDTSTAASDIRGLDSSEFVGDEADTYRSQMSDDLPPNLETTSEAWSMVASALTTYADTLESLQSQLSSLAADRDEQSDAVSGAQTAVSHAQTADSQHATAQAEAEKLLKPGETMPTDTYQPQTSGATADLSAKQAALQGTIDAANGIQSKHRSAVDTCVSKINEAKGMRFEDPPGWFDSLCSNVGDWIAEHADVLTAISSVLKTISGIAGVLALIPGLAPIMGPIALVTGAAAIGIDVAVKLATGEGSWTQIGLDALGLIPGVRAAKIAMGADIAVTSYQVATGEASPADLAMVVGLGALGARGGRGGRGGRAGDTGAGSPTTRTPLGDRTACGDPIDVVSGDMLLSHTDLTLPGVLPLVLRRTHLSSYRWGGGFGPSWASTLDQRLVRGAGDDLLFLTEDGGALLFEDALTLTEGESRIARWGIRRWALTRLRDGWDLTDPIELVTRRLADLDDAGDGRIEHIRDAHDNRIVFGYGDTGVLQRISHTGGYQLLIESDRGRFTGLSLADPAAPDGMTRVLSYGHGLRGLASIVNSSGLPLRLHYDDQARIVRWDDRNGIWYEYLYDEQSRCIRTAGRGRVLSYAFSYGLGRTTVTDSTGAVSVYEFNEDGQITRVVDPLHRITSYLRDSFDRLLMRTDAEGRTTQFVLDDLGRMLEVVHPDGSTVRIERDAHGRPVRTTDAEGQHHLSAFDKNGSLISETTPAGATSISEYAPTGAVSAAINALGDRVEIDTDAAGRIVAVTDALGRTSSYAYDAFGRQVLLVDPAGARTVTEWSVEGRPLRRTGPDGAQWVWAWDPEGNLLSRTDPAQGRTEYENGIFDLPVSRTDPSGARYLFAYDTELRLTTVTDPAGRRWRYVYDAAGQVVAETDFDGRTVGYTHDAVGRPTALTDARGETTGFAYDLAGDLVSRSTSAGTVHYRYDRRGSLIGADSGSVTVALTRDPAGRVIAETVNGRTVASTFDAAGRRTGTTLPSGRTSTRVRDATGRTVALGTAGREIRFGIDDAGRETRREFDAGAVLDSSYDIAGRRTAQAAGRHGDASGGPEMLTAREFRYRADGTPTGVHDRITGVARDYLLDPAGRVQRVDAAGWTEGYRYDGAGNITDLAFSMSAGAMPVPDGLMDAGGTREYDGTRVVRSGRHRYAYDADGRLVSRSTTRLSAKPAVTHFDYDAEDRLVGVRPTDGSTWTYTYDMFGRRLSKQQRGVDGTDGARTEFVWDGPTLVEQISTAADGTVTVTGWDYADDGLVPVAQHIARGGSDEFDAVVTDPVGTPTELVAEDGRSIRWRAPQATLWGSPLVPDPTTDPDRPNCPIRFAGQYADPESGLNYNRYRYYDPETARFTTPDPMGLQPAPDPHRYVDNPLREVDPSGLKCQDVAAGLQTRAADLQSQRERPWLVRNGTTAVVQVRHTETGEVRTLIATEAPTMPRTWEGQLRDGEQYVDGVGHAEQTILSHLDGSPEWSPTAGGTSRNVCESTCAPLITGSGGQTGGPTFPGVTTGELAKTPHRMFWWPS</sequence>
<feature type="compositionally biased region" description="Gly residues" evidence="2">
    <location>
        <begin position="332"/>
        <end position="345"/>
    </location>
</feature>
<evidence type="ECO:0000259" key="4">
    <source>
        <dbReference type="Pfam" id="PF21725"/>
    </source>
</evidence>
<dbReference type="Pfam" id="PF05593">
    <property type="entry name" value="RHS_repeat"/>
    <property type="match status" value="5"/>
</dbReference>
<dbReference type="InterPro" id="IPR006530">
    <property type="entry name" value="YD"/>
</dbReference>
<feature type="domain" description="Putative T7SS secretion signal" evidence="4">
    <location>
        <begin position="11"/>
        <end position="159"/>
    </location>
</feature>
<gene>
    <name evidence="6" type="ORF">GIS00_15025</name>
</gene>
<feature type="region of interest" description="Disordered" evidence="2">
    <location>
        <begin position="101"/>
        <end position="155"/>
    </location>
</feature>
<dbReference type="PANTHER" id="PTHR32305">
    <property type="match status" value="1"/>
</dbReference>
<dbReference type="Pfam" id="PF25023">
    <property type="entry name" value="TEN_YD-shell"/>
    <property type="match status" value="2"/>
</dbReference>
<proteinExistence type="predicted"/>
<dbReference type="NCBIfam" id="TIGR01643">
    <property type="entry name" value="YD_repeat_2x"/>
    <property type="match status" value="8"/>
</dbReference>
<dbReference type="Gene3D" id="2.180.10.10">
    <property type="entry name" value="RHS repeat-associated core"/>
    <property type="match status" value="2"/>
</dbReference>
<evidence type="ECO:0000313" key="7">
    <source>
        <dbReference type="Proteomes" id="UP000460221"/>
    </source>
</evidence>
<dbReference type="EMBL" id="WLYK01000005">
    <property type="protein sequence ID" value="MTD15253.1"/>
    <property type="molecule type" value="Genomic_DNA"/>
</dbReference>
<dbReference type="InterPro" id="IPR022385">
    <property type="entry name" value="Rhs_assc_core"/>
</dbReference>
<keyword evidence="1" id="KW-0677">Repeat</keyword>
<feature type="compositionally biased region" description="Polar residues" evidence="2">
    <location>
        <begin position="19"/>
        <end position="34"/>
    </location>
</feature>
<evidence type="ECO:0000259" key="5">
    <source>
        <dbReference type="Pfam" id="PF25023"/>
    </source>
</evidence>
<feature type="domain" description="Teneurin-like YD-shell" evidence="5">
    <location>
        <begin position="564"/>
        <end position="713"/>
    </location>
</feature>
<dbReference type="SUPFAM" id="SSF69304">
    <property type="entry name" value="Tricorn protease N-terminal domain"/>
    <property type="match status" value="1"/>
</dbReference>
<evidence type="ECO:0000256" key="1">
    <source>
        <dbReference type="ARBA" id="ARBA00022737"/>
    </source>
</evidence>
<dbReference type="InterPro" id="IPR049082">
    <property type="entry name" value="T7SS_signal"/>
</dbReference>
<dbReference type="Pfam" id="PF21725">
    <property type="entry name" value="T7SS_signal"/>
    <property type="match status" value="1"/>
</dbReference>